<feature type="transmembrane region" description="Helical" evidence="6">
    <location>
        <begin position="82"/>
        <end position="102"/>
    </location>
</feature>
<feature type="transmembrane region" description="Helical" evidence="6">
    <location>
        <begin position="273"/>
        <end position="298"/>
    </location>
</feature>
<evidence type="ECO:0000256" key="6">
    <source>
        <dbReference type="SAM" id="Phobius"/>
    </source>
</evidence>
<keyword evidence="2 6" id="KW-0812">Transmembrane</keyword>
<dbReference type="GO" id="GO:0015179">
    <property type="term" value="F:L-amino acid transmembrane transporter activity"/>
    <property type="evidence" value="ECO:0007669"/>
    <property type="project" value="TreeGrafter"/>
</dbReference>
<dbReference type="PANTHER" id="PTHR22950:SF652">
    <property type="entry name" value="TRANSMEMBRANE AMINO ACID TRANSPORTER FAMILY PROTEIN"/>
    <property type="match status" value="1"/>
</dbReference>
<proteinExistence type="predicted"/>
<evidence type="ECO:0000256" key="5">
    <source>
        <dbReference type="SAM" id="MobiDB-lite"/>
    </source>
</evidence>
<accession>A0A7S3G8R7</accession>
<feature type="transmembrane region" description="Helical" evidence="6">
    <location>
        <begin position="170"/>
        <end position="188"/>
    </location>
</feature>
<feature type="region of interest" description="Disordered" evidence="5">
    <location>
        <begin position="1"/>
        <end position="43"/>
    </location>
</feature>
<dbReference type="Pfam" id="PF01490">
    <property type="entry name" value="Aa_trans"/>
    <property type="match status" value="1"/>
</dbReference>
<evidence type="ECO:0000313" key="8">
    <source>
        <dbReference type="EMBL" id="CAE0256604.1"/>
    </source>
</evidence>
<dbReference type="AlphaFoldDB" id="A0A7S3G8R7"/>
<evidence type="ECO:0000256" key="1">
    <source>
        <dbReference type="ARBA" id="ARBA00004141"/>
    </source>
</evidence>
<evidence type="ECO:0000256" key="2">
    <source>
        <dbReference type="ARBA" id="ARBA00022692"/>
    </source>
</evidence>
<evidence type="ECO:0000259" key="7">
    <source>
        <dbReference type="Pfam" id="PF01490"/>
    </source>
</evidence>
<feature type="transmembrane region" description="Helical" evidence="6">
    <location>
        <begin position="51"/>
        <end position="76"/>
    </location>
</feature>
<feature type="transmembrane region" description="Helical" evidence="6">
    <location>
        <begin position="490"/>
        <end position="511"/>
    </location>
</feature>
<comment type="subcellular location">
    <subcellularLocation>
        <location evidence="1">Membrane</location>
        <topology evidence="1">Multi-pass membrane protein</topology>
    </subcellularLocation>
</comment>
<feature type="domain" description="Amino acid transporter transmembrane" evidence="7">
    <location>
        <begin position="50"/>
        <end position="443"/>
    </location>
</feature>
<feature type="transmembrane region" description="Helical" evidence="6">
    <location>
        <begin position="417"/>
        <end position="439"/>
    </location>
</feature>
<dbReference type="EMBL" id="HBIB01028972">
    <property type="protein sequence ID" value="CAE0256604.1"/>
    <property type="molecule type" value="Transcribed_RNA"/>
</dbReference>
<protein>
    <recommendedName>
        <fullName evidence="7">Amino acid transporter transmembrane domain-containing protein</fullName>
    </recommendedName>
</protein>
<dbReference type="InterPro" id="IPR013057">
    <property type="entry name" value="AA_transpt_TM"/>
</dbReference>
<dbReference type="PANTHER" id="PTHR22950">
    <property type="entry name" value="AMINO ACID TRANSPORTER"/>
    <property type="match status" value="1"/>
</dbReference>
<feature type="transmembrane region" description="Helical" evidence="6">
    <location>
        <begin position="318"/>
        <end position="337"/>
    </location>
</feature>
<feature type="transmembrane region" description="Helical" evidence="6">
    <location>
        <begin position="394"/>
        <end position="411"/>
    </location>
</feature>
<evidence type="ECO:0000256" key="4">
    <source>
        <dbReference type="ARBA" id="ARBA00023136"/>
    </source>
</evidence>
<keyword evidence="4 6" id="KW-0472">Membrane</keyword>
<name>A0A7S3G8R7_9EUKA</name>
<dbReference type="GO" id="GO:0016020">
    <property type="term" value="C:membrane"/>
    <property type="evidence" value="ECO:0007669"/>
    <property type="project" value="UniProtKB-SubCell"/>
</dbReference>
<keyword evidence="3 6" id="KW-1133">Transmembrane helix</keyword>
<reference evidence="8" key="1">
    <citation type="submission" date="2021-01" db="EMBL/GenBank/DDBJ databases">
        <authorList>
            <person name="Corre E."/>
            <person name="Pelletier E."/>
            <person name="Niang G."/>
            <person name="Scheremetjew M."/>
            <person name="Finn R."/>
            <person name="Kale V."/>
            <person name="Holt S."/>
            <person name="Cochrane G."/>
            <person name="Meng A."/>
            <person name="Brown T."/>
            <person name="Cohen L."/>
        </authorList>
    </citation>
    <scope>NUCLEOTIDE SEQUENCE</scope>
    <source>
        <strain evidence="8">NIES-2562</strain>
    </source>
</reference>
<feature type="transmembrane region" description="Helical" evidence="6">
    <location>
        <begin position="128"/>
        <end position="150"/>
    </location>
</feature>
<gene>
    <name evidence="8" type="ORF">PBIL07802_LOCUS18860</name>
</gene>
<sequence>MDSSEESPLRYARVESTRKASAGTPLLGTELPTSHVPSSPRSENPVCQGKASLLSCVVNLANGAVGAGLLAFPSAFASTGVVLGPVITIACALIMGYTLTVLSESSRLASAFTYQGTVRQVVGKGWSIAAQIILFLYLFGGCTGFLAIIFDMVYSVTSVFVGKESFVSQRYFIIPLSAAVLVFPVCCVRTVGPLAKFSMVAVLCCLYAAGDVVVRGAMYISTNGVNENVTLVASSAVSVFEAVPIVVFALQCHAMSVQIFAELKHRTAGRETATIVGALAICVFIYIAVGVCGYLTFGSGVDDDILSAYSIKLIDVDIAKIGLALTAIFSYPINYIPARDAILDALRPLLKRRMNLLASAAEHEAFAGEGINTPVKKDWDTVAPVDLVTTPQRVLLTLCFVIATGALAVGVPSLSTVFGFTGSTAGVALIFLIPAVIMWKMATSLRNEWYGLERRSGRGPPSFSAYIEASPKAALEGKKGRCSSRIRSQVVGAAIGLLGVVILVASLYSLILKAASGGRTLNETSSSF</sequence>
<evidence type="ECO:0000256" key="3">
    <source>
        <dbReference type="ARBA" id="ARBA00022989"/>
    </source>
</evidence>
<feature type="compositionally biased region" description="Polar residues" evidence="5">
    <location>
        <begin position="31"/>
        <end position="42"/>
    </location>
</feature>
<feature type="transmembrane region" description="Helical" evidence="6">
    <location>
        <begin position="200"/>
        <end position="222"/>
    </location>
</feature>
<organism evidence="8">
    <name type="scientific">Palpitomonas bilix</name>
    <dbReference type="NCBI Taxonomy" id="652834"/>
    <lineage>
        <taxon>Eukaryota</taxon>
        <taxon>Eukaryota incertae sedis</taxon>
    </lineage>
</organism>